<protein>
    <recommendedName>
        <fullName evidence="1">PX domain-containing protein</fullName>
    </recommendedName>
</protein>
<accession>A0ABV0MUM8</accession>
<keyword evidence="3" id="KW-1185">Reference proteome</keyword>
<dbReference type="Proteomes" id="UP001476798">
    <property type="component" value="Unassembled WGS sequence"/>
</dbReference>
<dbReference type="PROSITE" id="PS50195">
    <property type="entry name" value="PX"/>
    <property type="match status" value="1"/>
</dbReference>
<dbReference type="PANTHER" id="PTHR45827">
    <property type="entry name" value="SORTING NEXIN"/>
    <property type="match status" value="1"/>
</dbReference>
<organism evidence="2 3">
    <name type="scientific">Goodea atripinnis</name>
    <dbReference type="NCBI Taxonomy" id="208336"/>
    <lineage>
        <taxon>Eukaryota</taxon>
        <taxon>Metazoa</taxon>
        <taxon>Chordata</taxon>
        <taxon>Craniata</taxon>
        <taxon>Vertebrata</taxon>
        <taxon>Euteleostomi</taxon>
        <taxon>Actinopterygii</taxon>
        <taxon>Neopterygii</taxon>
        <taxon>Teleostei</taxon>
        <taxon>Neoteleostei</taxon>
        <taxon>Acanthomorphata</taxon>
        <taxon>Ovalentaria</taxon>
        <taxon>Atherinomorphae</taxon>
        <taxon>Cyprinodontiformes</taxon>
        <taxon>Goodeidae</taxon>
        <taxon>Goodea</taxon>
    </lineage>
</organism>
<reference evidence="2 3" key="1">
    <citation type="submission" date="2021-06" db="EMBL/GenBank/DDBJ databases">
        <authorList>
            <person name="Palmer J.M."/>
        </authorList>
    </citation>
    <scope>NUCLEOTIDE SEQUENCE [LARGE SCALE GENOMIC DNA]</scope>
    <source>
        <strain evidence="2 3">GA_2019</strain>
        <tissue evidence="2">Muscle</tissue>
    </source>
</reference>
<sequence length="83" mass="10180">MMTVSRDLRMEYPWTLRQDLPQQVITSSRHVNMSSTFCRFDEDFIRIRMERLQAWMTRMCRHPVVSQSEVFQLFLTYKDERVS</sequence>
<dbReference type="InterPro" id="IPR036871">
    <property type="entry name" value="PX_dom_sf"/>
</dbReference>
<dbReference type="Gene3D" id="3.30.1520.10">
    <property type="entry name" value="Phox-like domain"/>
    <property type="match status" value="1"/>
</dbReference>
<evidence type="ECO:0000259" key="1">
    <source>
        <dbReference type="PROSITE" id="PS50195"/>
    </source>
</evidence>
<evidence type="ECO:0000313" key="2">
    <source>
        <dbReference type="EMBL" id="MEQ2162831.1"/>
    </source>
</evidence>
<dbReference type="PANTHER" id="PTHR45827:SF2">
    <property type="entry name" value="SORTING NEXIN-9"/>
    <property type="match status" value="1"/>
</dbReference>
<proteinExistence type="predicted"/>
<feature type="domain" description="PX" evidence="1">
    <location>
        <begin position="1"/>
        <end position="81"/>
    </location>
</feature>
<comment type="caution">
    <text evidence="2">The sequence shown here is derived from an EMBL/GenBank/DDBJ whole genome shotgun (WGS) entry which is preliminary data.</text>
</comment>
<dbReference type="EMBL" id="JAHRIO010012606">
    <property type="protein sequence ID" value="MEQ2162831.1"/>
    <property type="molecule type" value="Genomic_DNA"/>
</dbReference>
<dbReference type="Pfam" id="PF00787">
    <property type="entry name" value="PX"/>
    <property type="match status" value="1"/>
</dbReference>
<dbReference type="SUPFAM" id="SSF64268">
    <property type="entry name" value="PX domain"/>
    <property type="match status" value="1"/>
</dbReference>
<evidence type="ECO:0000313" key="3">
    <source>
        <dbReference type="Proteomes" id="UP001476798"/>
    </source>
</evidence>
<gene>
    <name evidence="2" type="ORF">GOODEAATRI_023937</name>
</gene>
<dbReference type="InterPro" id="IPR001683">
    <property type="entry name" value="PX_dom"/>
</dbReference>
<name>A0ABV0MUM8_9TELE</name>